<dbReference type="EMBL" id="BAABUJ010000013">
    <property type="protein sequence ID" value="GAA5799632.1"/>
    <property type="molecule type" value="Genomic_DNA"/>
</dbReference>
<feature type="domain" description="K Homology" evidence="3">
    <location>
        <begin position="511"/>
        <end position="580"/>
    </location>
</feature>
<dbReference type="PANTHER" id="PTHR10627">
    <property type="entry name" value="SCP160"/>
    <property type="match status" value="1"/>
</dbReference>
<dbReference type="SUPFAM" id="SSF54791">
    <property type="entry name" value="Eukaryotic type KH-domain (KH-domain type I)"/>
    <property type="match status" value="4"/>
</dbReference>
<evidence type="ECO:0000313" key="4">
    <source>
        <dbReference type="EMBL" id="GAA5799632.1"/>
    </source>
</evidence>
<keyword evidence="1" id="KW-0677">Repeat</keyword>
<evidence type="ECO:0000313" key="5">
    <source>
        <dbReference type="Proteomes" id="UP001476247"/>
    </source>
</evidence>
<protein>
    <recommendedName>
        <fullName evidence="3">K Homology domain-containing protein</fullName>
    </recommendedName>
</protein>
<keyword evidence="2" id="KW-0694">RNA-binding</keyword>
<organism evidence="4 5">
    <name type="scientific">Helicostylum pulchrum</name>
    <dbReference type="NCBI Taxonomy" id="562976"/>
    <lineage>
        <taxon>Eukaryota</taxon>
        <taxon>Fungi</taxon>
        <taxon>Fungi incertae sedis</taxon>
        <taxon>Mucoromycota</taxon>
        <taxon>Mucoromycotina</taxon>
        <taxon>Mucoromycetes</taxon>
        <taxon>Mucorales</taxon>
        <taxon>Mucorineae</taxon>
        <taxon>Mucoraceae</taxon>
        <taxon>Helicostylum</taxon>
    </lineage>
</organism>
<dbReference type="InterPro" id="IPR004088">
    <property type="entry name" value="KH_dom_type_1"/>
</dbReference>
<accession>A0ABP9XY02</accession>
<sequence>MTCAFSFCFGQVDKLPTSLSCQITVEGSNLTLTGQQDNVMATRTEILNSYPTKIHLNLKIPDQDCNKLRRECEKIAINTNTTIAITEPIPQSSFVSQNTVNILITGIPDNAELARVQTLVMLDKQSQLDVDTLNIPYKLHHLICGRKRTGLRSILEETATSIYFPSPFIFEANDDYSPAIYITGESNHVARVKDMLTKLATQKAQSMYHKDAVLHPRKLDWMLLHRRTDLVKVMRDNGSFLSFPKMGSRQNIVTVYAESRVNAERTLRSLHFLACGIYEACFYFNHRDGAIYGAESAHTFFNSISNISALVSQLSQISGAEVAYKTDPGCIEVYGTERAIRNVYQRIHEMSFLKMFHTSTVFNVELSNDQREFISGKKSGKINKIMKTSGAKIKFVPFSEYNFIIEVESNSFNKALDGLTLLQEELPAEISFYVPEVYHKRIIGVGGKNIQRIMKKYGVYVKFSNAEEFAALGGYYDNEDNVVARTPMKNQVNLDNLRHAVMDLINPKDRDCVEQVLYDVPFWLHRTLIRDGAAFLVEMTKKTNTQIIWPDDELASDSLTLVGPESQVGLAAQMVRSIIPEEYHVHLPYSTNAKAVLESDSFDKKVVQRLKTEYDITVHLKNSVDHENDTENDQIIALKMTKGNLDCLNVSLEILIGYLKSYQVNLYEDSAIVRHAPNNPPTMNNFPIFDTKISALPSDLVPPTPSSSSSLLADFPPPVMNNALNCYSLFDYPSSTSGNALDASWKNFRDMNSPRTVDNIRAIFDSPEANKLPPPPSVSLVSPLSFRGGPPTSQSGLDIWSNPPQQVSLNGFVGSPPMSGLESKPHSMMYSLDQNNSNHNSGFYHQPLGAKPDFNAYVVPTSSTSTGSNNSSMHSSQSMPDIMLEERQHHLHTSPKKSVNLPFHNYHTQTPPPPLIYPSSSTTTAVQFAALSSSVSTPTTCTSNNTSRNDKSLDFPALFSLNHSSADETGIVQSLLNNMSIGQSNNLSH</sequence>
<proteinExistence type="predicted"/>
<evidence type="ECO:0000259" key="3">
    <source>
        <dbReference type="SMART" id="SM00322"/>
    </source>
</evidence>
<dbReference type="InterPro" id="IPR036612">
    <property type="entry name" value="KH_dom_type_1_sf"/>
</dbReference>
<dbReference type="InterPro" id="IPR004087">
    <property type="entry name" value="KH_dom"/>
</dbReference>
<reference evidence="4 5" key="1">
    <citation type="submission" date="2024-04" db="EMBL/GenBank/DDBJ databases">
        <title>genome sequences of Mucor flavus KT1a and Helicostylum pulchrum KT1b strains isolation_sourced from the surface of a dry-aged beef.</title>
        <authorList>
            <person name="Toyotome T."/>
            <person name="Hosono M."/>
            <person name="Torimaru M."/>
            <person name="Fukuda K."/>
            <person name="Mikami N."/>
        </authorList>
    </citation>
    <scope>NUCLEOTIDE SEQUENCE [LARGE SCALE GENOMIC DNA]</scope>
    <source>
        <strain evidence="4 5">KT1b</strain>
    </source>
</reference>
<dbReference type="Gene3D" id="3.30.1370.10">
    <property type="entry name" value="K Homology domain, type 1"/>
    <property type="match status" value="3"/>
</dbReference>
<name>A0ABP9XY02_9FUNG</name>
<gene>
    <name evidence="4" type="ORF">HPULCUR_005048</name>
</gene>
<dbReference type="CDD" id="cd22453">
    <property type="entry name" value="KH-I_MUG60_like"/>
    <property type="match status" value="1"/>
</dbReference>
<keyword evidence="5" id="KW-1185">Reference proteome</keyword>
<feature type="domain" description="K Homology" evidence="3">
    <location>
        <begin position="426"/>
        <end position="506"/>
    </location>
</feature>
<comment type="caution">
    <text evidence="4">The sequence shown here is derived from an EMBL/GenBank/DDBJ whole genome shotgun (WGS) entry which is preliminary data.</text>
</comment>
<dbReference type="Pfam" id="PF24563">
    <property type="entry name" value="KH_Mug60-KHD4"/>
    <property type="match status" value="1"/>
</dbReference>
<evidence type="ECO:0000256" key="2">
    <source>
        <dbReference type="PROSITE-ProRule" id="PRU00117"/>
    </source>
</evidence>
<dbReference type="PANTHER" id="PTHR10627:SF76">
    <property type="entry name" value="KH DOMAIN-CONTAINING PROTEIN YLL032C"/>
    <property type="match status" value="1"/>
</dbReference>
<feature type="domain" description="K Homology" evidence="3">
    <location>
        <begin position="127"/>
        <end position="201"/>
    </location>
</feature>
<dbReference type="Proteomes" id="UP001476247">
    <property type="component" value="Unassembled WGS sequence"/>
</dbReference>
<feature type="domain" description="K Homology" evidence="3">
    <location>
        <begin position="358"/>
        <end position="424"/>
    </location>
</feature>
<evidence type="ECO:0000256" key="1">
    <source>
        <dbReference type="ARBA" id="ARBA00022737"/>
    </source>
</evidence>
<dbReference type="Pfam" id="PF00013">
    <property type="entry name" value="KH_1"/>
    <property type="match status" value="2"/>
</dbReference>
<dbReference type="SMART" id="SM00322">
    <property type="entry name" value="KH"/>
    <property type="match status" value="4"/>
</dbReference>
<dbReference type="InterPro" id="IPR056553">
    <property type="entry name" value="KH_Mug60-KHD4"/>
</dbReference>
<dbReference type="PROSITE" id="PS50084">
    <property type="entry name" value="KH_TYPE_1"/>
    <property type="match status" value="1"/>
</dbReference>